<keyword evidence="8" id="KW-1185">Reference proteome</keyword>
<dbReference type="Gene3D" id="2.40.50.140">
    <property type="entry name" value="Nucleic acid-binding proteins"/>
    <property type="match status" value="1"/>
</dbReference>
<reference evidence="8" key="1">
    <citation type="journal article" date="2019" name="Int. J. Syst. Evol. Microbiol.">
        <title>The Global Catalogue of Microorganisms (GCM) 10K type strain sequencing project: providing services to taxonomists for standard genome sequencing and annotation.</title>
        <authorList>
            <consortium name="The Broad Institute Genomics Platform"/>
            <consortium name="The Broad Institute Genome Sequencing Center for Infectious Disease"/>
            <person name="Wu L."/>
            <person name="Ma J."/>
        </authorList>
    </citation>
    <scope>NUCLEOTIDE SEQUENCE [LARGE SCALE GENOMIC DNA]</scope>
    <source>
        <strain evidence="8">NBRC 102520</strain>
    </source>
</reference>
<keyword evidence="4 7" id="KW-0067">ATP-binding</keyword>
<evidence type="ECO:0000256" key="5">
    <source>
        <dbReference type="ARBA" id="ARBA00024722"/>
    </source>
</evidence>
<feature type="domain" description="ABC transporter" evidence="6">
    <location>
        <begin position="1"/>
        <end position="216"/>
    </location>
</feature>
<dbReference type="InterPro" id="IPR003593">
    <property type="entry name" value="AAA+_ATPase"/>
</dbReference>
<dbReference type="SUPFAM" id="SSF52540">
    <property type="entry name" value="P-loop containing nucleoside triphosphate hydrolases"/>
    <property type="match status" value="1"/>
</dbReference>
<dbReference type="GO" id="GO:0005524">
    <property type="term" value="F:ATP binding"/>
    <property type="evidence" value="ECO:0007669"/>
    <property type="project" value="UniProtKB-KW"/>
</dbReference>
<sequence>MRDINLDIAGGELVALLGPSGCGKSTLLRIISGFIRQTEGRVLFDDSVVDALSPAERGVGIVFQNYALFPHMSVGENVAYGLQAHKWPRERIGKRVAEMLDLVHMGEFASRKPRELSGGQQQRVALARCLAIDPKVLLLDEPFGALDKNLRLDMQIEVKRLQRQSGITTILVTHDQEEALSMADRIAVMSRGHIEQVSTPTGIYDTPQTLFVNEFVGTTNVLRGEFIEGPAVRLEHGPILPVGPDKAFQQGRAVVVSIRPEQLRFRPAPSDGAFAAVITTVLPLGAQVVYDVALTGGPSLKIAEPRDAEGGLRPVGATVYLAPASPAACNVFPAS</sequence>
<dbReference type="InterPro" id="IPR017871">
    <property type="entry name" value="ABC_transporter-like_CS"/>
</dbReference>
<dbReference type="PANTHER" id="PTHR42781:SF4">
    <property type="entry name" value="SPERMIDINE_PUTRESCINE IMPORT ATP-BINDING PROTEIN POTA"/>
    <property type="match status" value="1"/>
</dbReference>
<dbReference type="Pfam" id="PF00005">
    <property type="entry name" value="ABC_tran"/>
    <property type="match status" value="1"/>
</dbReference>
<dbReference type="InterPro" id="IPR003439">
    <property type="entry name" value="ABC_transporter-like_ATP-bd"/>
</dbReference>
<evidence type="ECO:0000256" key="3">
    <source>
        <dbReference type="ARBA" id="ARBA00022741"/>
    </source>
</evidence>
<evidence type="ECO:0000259" key="6">
    <source>
        <dbReference type="PROSITE" id="PS50893"/>
    </source>
</evidence>
<organism evidence="7 8">
    <name type="scientific">Bradyrhizobium iriomotense</name>
    <dbReference type="NCBI Taxonomy" id="441950"/>
    <lineage>
        <taxon>Bacteria</taxon>
        <taxon>Pseudomonadati</taxon>
        <taxon>Pseudomonadota</taxon>
        <taxon>Alphaproteobacteria</taxon>
        <taxon>Hyphomicrobiales</taxon>
        <taxon>Nitrobacteraceae</taxon>
        <taxon>Bradyrhizobium</taxon>
    </lineage>
</organism>
<comment type="function">
    <text evidence="5">Involved in beta-(1--&gt;2)glucan export. Transmembrane domains (TMD) form a pore in the inner membrane and the ATP-binding domain (NBD) is responsible for energy generation.</text>
</comment>
<evidence type="ECO:0000313" key="7">
    <source>
        <dbReference type="EMBL" id="GLR89943.1"/>
    </source>
</evidence>
<proteinExistence type="inferred from homology"/>
<dbReference type="Gene3D" id="3.40.50.300">
    <property type="entry name" value="P-loop containing nucleotide triphosphate hydrolases"/>
    <property type="match status" value="1"/>
</dbReference>
<evidence type="ECO:0000256" key="4">
    <source>
        <dbReference type="ARBA" id="ARBA00022840"/>
    </source>
</evidence>
<dbReference type="PANTHER" id="PTHR42781">
    <property type="entry name" value="SPERMIDINE/PUTRESCINE IMPORT ATP-BINDING PROTEIN POTA"/>
    <property type="match status" value="1"/>
</dbReference>
<dbReference type="InterPro" id="IPR027417">
    <property type="entry name" value="P-loop_NTPase"/>
</dbReference>
<comment type="similarity">
    <text evidence="1">Belongs to the ABC transporter superfamily.</text>
</comment>
<accession>A0ABQ6B840</accession>
<dbReference type="EMBL" id="BSOW01000029">
    <property type="protein sequence ID" value="GLR89943.1"/>
    <property type="molecule type" value="Genomic_DNA"/>
</dbReference>
<comment type="caution">
    <text evidence="7">The sequence shown here is derived from an EMBL/GenBank/DDBJ whole genome shotgun (WGS) entry which is preliminary data.</text>
</comment>
<dbReference type="PROSITE" id="PS00211">
    <property type="entry name" value="ABC_TRANSPORTER_1"/>
    <property type="match status" value="1"/>
</dbReference>
<gene>
    <name evidence="7" type="ORF">GCM10007857_66570</name>
</gene>
<dbReference type="InterPro" id="IPR008995">
    <property type="entry name" value="Mo/tungstate-bd_C_term_dom"/>
</dbReference>
<keyword evidence="3" id="KW-0547">Nucleotide-binding</keyword>
<protein>
    <submittedName>
        <fullName evidence="7">ABC transporter ATP-binding protein</fullName>
    </submittedName>
</protein>
<evidence type="ECO:0000256" key="2">
    <source>
        <dbReference type="ARBA" id="ARBA00022448"/>
    </source>
</evidence>
<evidence type="ECO:0000313" key="8">
    <source>
        <dbReference type="Proteomes" id="UP001156905"/>
    </source>
</evidence>
<dbReference type="InterPro" id="IPR013611">
    <property type="entry name" value="Transp-assoc_OB_typ2"/>
</dbReference>
<name>A0ABQ6B840_9BRAD</name>
<dbReference type="InterPro" id="IPR012340">
    <property type="entry name" value="NA-bd_OB-fold"/>
</dbReference>
<dbReference type="PROSITE" id="PS50893">
    <property type="entry name" value="ABC_TRANSPORTER_2"/>
    <property type="match status" value="1"/>
</dbReference>
<keyword evidence="2" id="KW-0813">Transport</keyword>
<dbReference type="SUPFAM" id="SSF50331">
    <property type="entry name" value="MOP-like"/>
    <property type="match status" value="1"/>
</dbReference>
<dbReference type="Pfam" id="PF08402">
    <property type="entry name" value="TOBE_2"/>
    <property type="match status" value="1"/>
</dbReference>
<dbReference type="SMART" id="SM00382">
    <property type="entry name" value="AAA"/>
    <property type="match status" value="1"/>
</dbReference>
<dbReference type="Proteomes" id="UP001156905">
    <property type="component" value="Unassembled WGS sequence"/>
</dbReference>
<evidence type="ECO:0000256" key="1">
    <source>
        <dbReference type="ARBA" id="ARBA00005417"/>
    </source>
</evidence>
<dbReference type="InterPro" id="IPR050093">
    <property type="entry name" value="ABC_SmlMolc_Importer"/>
</dbReference>
<dbReference type="Gene3D" id="2.40.50.100">
    <property type="match status" value="1"/>
</dbReference>